<feature type="region of interest" description="Disordered" evidence="1">
    <location>
        <begin position="1001"/>
        <end position="1023"/>
    </location>
</feature>
<dbReference type="EMBL" id="KB932812">
    <property type="protein sequence ID" value="EOO03925.1"/>
    <property type="molecule type" value="Genomic_DNA"/>
</dbReference>
<dbReference type="HOGENOM" id="CLU_295635_0_0_1"/>
<evidence type="ECO:0000313" key="3">
    <source>
        <dbReference type="Proteomes" id="UP000014074"/>
    </source>
</evidence>
<feature type="region of interest" description="Disordered" evidence="1">
    <location>
        <begin position="853"/>
        <end position="895"/>
    </location>
</feature>
<evidence type="ECO:0000256" key="1">
    <source>
        <dbReference type="SAM" id="MobiDB-lite"/>
    </source>
</evidence>
<name>R8BX72_PHAM7</name>
<dbReference type="AlphaFoldDB" id="R8BX72"/>
<dbReference type="GeneID" id="19327361"/>
<dbReference type="Proteomes" id="UP000014074">
    <property type="component" value="Unassembled WGS sequence"/>
</dbReference>
<keyword evidence="3" id="KW-1185">Reference proteome</keyword>
<gene>
    <name evidence="2" type="ORF">UCRPA7_668</name>
</gene>
<dbReference type="eggNOG" id="ENOG502T2TZ">
    <property type="taxonomic scope" value="Eukaryota"/>
</dbReference>
<sequence>MPGEGLKSASEFLKSTVVDDAHPQGMSLRDYLETQANARDNLSAEEKGQAWLKLYDVISENQDYQRYLFDGFTTDDFVERKAYDPANLVVPDSNLQGPLHPLVARNKWLKTDHLGGAETSPRQLFNINGYRGEYTAWDDIIWAALQPTLQMVTRILNSNHPYWQALLNLYARCPVHYARDLRDPHEKTRVPIRDNLRLAVDPAFMWDETRRLRDLNFPSMEVTSKVLLNKIEWEFGSVYRITGQDKVSTGSYGSTTFEKPGDPPIRIQIGLELLFPLLVRSYTLGEKAVCSFLVAATMLHELAHAAHYAHAAQFQKDKVWVGIDSQFGNFSQEVFQNLESLGDKLLDRSGKNDECFFENEEQAEMGFAFENRLFGGVLETLPLVRFKGLHWQTVAGIKSRWPQAAPNPHPSELQGSADFLNYPSAHAMTMEEVLPVELCARFFSNEFWSCDAVKYGWQSFKFSPQQPNLARAYSQFPSYVEKGALYGSQNVADWIAIANVSLREAGHNVIADYLKALSWEGLDETSTKRVWTFEQLTWDETDTQFNHLVKAVQRDGPEINSRLAFLRTSQVVINNEFEQERQQWRAAQASGQDVGNVEPTMDSFIEQRMWELFQYFALLYQDIGEIHRCLTAEITYLQNLIYDYLRGRPHSRLAIWNAFGGRLAGRMSAVHMKLTTGCIGILSPLEQHVTDLLHFNSPWPPRIIEELQKLRGLFQMDQNHILHALEFLDPKYIHADITLPAFVGVIPSRKKKKSEMLRNMAIREMTLITEPVLKEVIEMWYRIIQKRDEFNSDTAGFEAKELKKDVEKSIKKLKTVLKSQGKSLKKIINQDEHGPTKLGTNIFDVSKILKDAKKEGKAQTQAPATGQQPQPETEQPPKRVKFSEFPRTPTPSQWNQRATVPFSTQAGFGQFSGLPGGFNAGAPQQGLFTSTNQAWQPSQPIGGNTPAMFAPFPHPYATRETTTEDVQLERDAQLLADVMFGGQALQNQFQHGVPVTYQTYREEQQRAASKSPEPSPERFPHPV</sequence>
<feature type="compositionally biased region" description="Basic and acidic residues" evidence="1">
    <location>
        <begin position="875"/>
        <end position="884"/>
    </location>
</feature>
<organism evidence="2 3">
    <name type="scientific">Phaeoacremonium minimum (strain UCR-PA7)</name>
    <name type="common">Esca disease fungus</name>
    <name type="synonym">Togninia minima</name>
    <dbReference type="NCBI Taxonomy" id="1286976"/>
    <lineage>
        <taxon>Eukaryota</taxon>
        <taxon>Fungi</taxon>
        <taxon>Dikarya</taxon>
        <taxon>Ascomycota</taxon>
        <taxon>Pezizomycotina</taxon>
        <taxon>Sordariomycetes</taxon>
        <taxon>Sordariomycetidae</taxon>
        <taxon>Togniniales</taxon>
        <taxon>Togniniaceae</taxon>
        <taxon>Phaeoacremonium</taxon>
    </lineage>
</organism>
<dbReference type="KEGG" id="tmn:UCRPA7_668"/>
<proteinExistence type="predicted"/>
<protein>
    <submittedName>
        <fullName evidence="2">Uncharacterized protein</fullName>
    </submittedName>
</protein>
<evidence type="ECO:0000313" key="2">
    <source>
        <dbReference type="EMBL" id="EOO03925.1"/>
    </source>
</evidence>
<feature type="compositionally biased region" description="Low complexity" evidence="1">
    <location>
        <begin position="858"/>
        <end position="873"/>
    </location>
</feature>
<dbReference type="OrthoDB" id="3497519at2759"/>
<dbReference type="RefSeq" id="XP_007911453.1">
    <property type="nucleotide sequence ID" value="XM_007913262.1"/>
</dbReference>
<reference evidence="3" key="1">
    <citation type="journal article" date="2013" name="Genome Announc.">
        <title>Draft genome sequence of the ascomycete Phaeoacremonium aleophilum strain UCR-PA7, a causal agent of the esca disease complex in grapevines.</title>
        <authorList>
            <person name="Blanco-Ulate B."/>
            <person name="Rolshausen P."/>
            <person name="Cantu D."/>
        </authorList>
    </citation>
    <scope>NUCLEOTIDE SEQUENCE [LARGE SCALE GENOMIC DNA]</scope>
    <source>
        <strain evidence="3">UCR-PA7</strain>
    </source>
</reference>
<accession>R8BX72</accession>